<protein>
    <recommendedName>
        <fullName evidence="3">chitinase</fullName>
        <ecNumber evidence="3">3.2.1.14</ecNumber>
    </recommendedName>
</protein>
<dbReference type="EC" id="3.2.1.14" evidence="3"/>
<dbReference type="Gene3D" id="3.20.20.80">
    <property type="entry name" value="Glycosidases"/>
    <property type="match status" value="1"/>
</dbReference>
<evidence type="ECO:0000256" key="13">
    <source>
        <dbReference type="SAM" id="MobiDB-lite"/>
    </source>
</evidence>
<dbReference type="InterPro" id="IPR050314">
    <property type="entry name" value="Glycosyl_Hydrlase_18"/>
</dbReference>
<dbReference type="InterPro" id="IPR001579">
    <property type="entry name" value="Glyco_hydro_18_chit_AS"/>
</dbReference>
<evidence type="ECO:0000259" key="14">
    <source>
        <dbReference type="PROSITE" id="PS51910"/>
    </source>
</evidence>
<comment type="caution">
    <text evidence="15">The sequence shown here is derived from an EMBL/GenBank/DDBJ whole genome shotgun (WGS) entry which is preliminary data.</text>
</comment>
<keyword evidence="6 12" id="KW-0378">Hydrolase</keyword>
<organism evidence="15 16">
    <name type="scientific">Diploptera punctata</name>
    <name type="common">Pacific beetle cockroach</name>
    <dbReference type="NCBI Taxonomy" id="6984"/>
    <lineage>
        <taxon>Eukaryota</taxon>
        <taxon>Metazoa</taxon>
        <taxon>Ecdysozoa</taxon>
        <taxon>Arthropoda</taxon>
        <taxon>Hexapoda</taxon>
        <taxon>Insecta</taxon>
        <taxon>Pterygota</taxon>
        <taxon>Neoptera</taxon>
        <taxon>Polyneoptera</taxon>
        <taxon>Dictyoptera</taxon>
        <taxon>Blattodea</taxon>
        <taxon>Blaberoidea</taxon>
        <taxon>Blaberidae</taxon>
        <taxon>Diplopterinae</taxon>
        <taxon>Diploptera</taxon>
    </lineage>
</organism>
<dbReference type="PROSITE" id="PS51910">
    <property type="entry name" value="GH18_2"/>
    <property type="match status" value="1"/>
</dbReference>
<dbReference type="PANTHER" id="PTHR11177:SF403">
    <property type="entry name" value="CHITINASE 2-RELATED"/>
    <property type="match status" value="1"/>
</dbReference>
<dbReference type="SUPFAM" id="SSF54556">
    <property type="entry name" value="Chitinase insertion domain"/>
    <property type="match status" value="1"/>
</dbReference>
<evidence type="ECO:0000256" key="3">
    <source>
        <dbReference type="ARBA" id="ARBA00012729"/>
    </source>
</evidence>
<feature type="non-terminal residue" evidence="15">
    <location>
        <position position="1"/>
    </location>
</feature>
<evidence type="ECO:0000256" key="4">
    <source>
        <dbReference type="ARBA" id="ARBA00022669"/>
    </source>
</evidence>
<dbReference type="PANTHER" id="PTHR11177">
    <property type="entry name" value="CHITINASE"/>
    <property type="match status" value="1"/>
</dbReference>
<dbReference type="FunFam" id="3.10.50.10:FF:000004">
    <property type="entry name" value="Chitinase 5"/>
    <property type="match status" value="1"/>
</dbReference>
<evidence type="ECO:0000313" key="16">
    <source>
        <dbReference type="Proteomes" id="UP001233999"/>
    </source>
</evidence>
<dbReference type="Gene3D" id="3.10.50.10">
    <property type="match status" value="1"/>
</dbReference>
<dbReference type="InterPro" id="IPR001223">
    <property type="entry name" value="Glyco_hydro18_cat"/>
</dbReference>
<evidence type="ECO:0000256" key="2">
    <source>
        <dbReference type="ARBA" id="ARBA00009121"/>
    </source>
</evidence>
<dbReference type="InterPro" id="IPR029070">
    <property type="entry name" value="Chitinase_insertion_sf"/>
</dbReference>
<keyword evidence="5" id="KW-0732">Signal</keyword>
<keyword evidence="16" id="KW-1185">Reference proteome</keyword>
<feature type="region of interest" description="Disordered" evidence="13">
    <location>
        <begin position="399"/>
        <end position="443"/>
    </location>
</feature>
<evidence type="ECO:0000313" key="15">
    <source>
        <dbReference type="EMBL" id="KAJ9584392.1"/>
    </source>
</evidence>
<sequence length="443" mass="49733">LVEVSRLMIGARGVGGATSHGRLVVCYVSTWAVYRPDKGAWSIDNLDPTLCTHVVYAFAGLDNNTNTIRSLNPYYDLEDNWGKGTFRKFTALKNRHPHLKVSLAIGGWNEGSANYSRMASTPENRRNFIASVTGFLTKYNFDGLDLDWEYPTQRGGDPSDKQNFVLLAKELREEFDKHGWLLTAALGVGDDVVDKAYDLKSLAKYLDYMHAMCYDLHGTWDRKVGHNAPLKSKNHKDTRTVEHALRHFLKMGAPARKLVMGVPMYGRTFILEDPDSTTIIGAPAKEQGFAGPFTREVGFMGYNEICLNLSSGGWKQFWDEESLTPYAVQNEKVFSYDDERSIAEKVKFAMELNLAGIMVWSIDTDDFHGSCVSSNGSVSTNYPLMKTISTTITEVLKERQESGDVQKDHNETDKQDEQNEIDGSGSEVINKFSSNAEKYRTAF</sequence>
<dbReference type="GO" id="GO:0000272">
    <property type="term" value="P:polysaccharide catabolic process"/>
    <property type="evidence" value="ECO:0007669"/>
    <property type="project" value="UniProtKB-KW"/>
</dbReference>
<evidence type="ECO:0000256" key="5">
    <source>
        <dbReference type="ARBA" id="ARBA00022729"/>
    </source>
</evidence>
<feature type="compositionally biased region" description="Basic and acidic residues" evidence="13">
    <location>
        <begin position="399"/>
        <end position="417"/>
    </location>
</feature>
<comment type="catalytic activity">
    <reaction evidence="1">
        <text>Random endo-hydrolysis of N-acetyl-beta-D-glucosaminide (1-&gt;4)-beta-linkages in chitin and chitodextrins.</text>
        <dbReference type="EC" id="3.2.1.14"/>
    </reaction>
</comment>
<keyword evidence="9" id="KW-0119">Carbohydrate metabolism</keyword>
<dbReference type="Pfam" id="PF00704">
    <property type="entry name" value="Glyco_hydro_18"/>
    <property type="match status" value="1"/>
</dbReference>
<evidence type="ECO:0000256" key="6">
    <source>
        <dbReference type="ARBA" id="ARBA00022801"/>
    </source>
</evidence>
<dbReference type="SMART" id="SM00636">
    <property type="entry name" value="Glyco_18"/>
    <property type="match status" value="1"/>
</dbReference>
<evidence type="ECO:0000256" key="10">
    <source>
        <dbReference type="ARBA" id="ARBA00023295"/>
    </source>
</evidence>
<dbReference type="SUPFAM" id="SSF51445">
    <property type="entry name" value="(Trans)glycosidases"/>
    <property type="match status" value="1"/>
</dbReference>
<dbReference type="GO" id="GO:0008061">
    <property type="term" value="F:chitin binding"/>
    <property type="evidence" value="ECO:0007669"/>
    <property type="project" value="UniProtKB-KW"/>
</dbReference>
<dbReference type="Proteomes" id="UP001233999">
    <property type="component" value="Unassembled WGS sequence"/>
</dbReference>
<evidence type="ECO:0000256" key="7">
    <source>
        <dbReference type="ARBA" id="ARBA00023024"/>
    </source>
</evidence>
<name>A0AAD7ZPV6_DIPPU</name>
<comment type="similarity">
    <text evidence="2">Belongs to the glycosyl hydrolase 18 family. Chitinase class II subfamily.</text>
</comment>
<dbReference type="FunFam" id="3.20.20.80:FF:000097">
    <property type="entry name" value="Probable chitinase 2"/>
    <property type="match status" value="1"/>
</dbReference>
<dbReference type="GO" id="GO:0005576">
    <property type="term" value="C:extracellular region"/>
    <property type="evidence" value="ECO:0007669"/>
    <property type="project" value="TreeGrafter"/>
</dbReference>
<feature type="non-terminal residue" evidence="15">
    <location>
        <position position="443"/>
    </location>
</feature>
<evidence type="ECO:0000256" key="11">
    <source>
        <dbReference type="ARBA" id="ARBA00023326"/>
    </source>
</evidence>
<dbReference type="InterPro" id="IPR011583">
    <property type="entry name" value="Chitinase_II/V-like_cat"/>
</dbReference>
<dbReference type="CDD" id="cd02872">
    <property type="entry name" value="GH18_chitolectin_chitotriosidase"/>
    <property type="match status" value="1"/>
</dbReference>
<dbReference type="GO" id="GO:0008843">
    <property type="term" value="F:endochitinase activity"/>
    <property type="evidence" value="ECO:0007669"/>
    <property type="project" value="UniProtKB-EC"/>
</dbReference>
<dbReference type="EMBL" id="JASPKZ010007420">
    <property type="protein sequence ID" value="KAJ9584392.1"/>
    <property type="molecule type" value="Genomic_DNA"/>
</dbReference>
<evidence type="ECO:0000256" key="12">
    <source>
        <dbReference type="RuleBase" id="RU000489"/>
    </source>
</evidence>
<keyword evidence="7" id="KW-0146">Chitin degradation</keyword>
<keyword evidence="10 12" id="KW-0326">Glycosidase</keyword>
<dbReference type="GO" id="GO:0006032">
    <property type="term" value="P:chitin catabolic process"/>
    <property type="evidence" value="ECO:0007669"/>
    <property type="project" value="UniProtKB-KW"/>
</dbReference>
<keyword evidence="11" id="KW-0624">Polysaccharide degradation</keyword>
<gene>
    <name evidence="15" type="ORF">L9F63_021261</name>
</gene>
<dbReference type="AlphaFoldDB" id="A0AAD7ZPV6"/>
<evidence type="ECO:0000256" key="1">
    <source>
        <dbReference type="ARBA" id="ARBA00000822"/>
    </source>
</evidence>
<evidence type="ECO:0000256" key="8">
    <source>
        <dbReference type="ARBA" id="ARBA00023157"/>
    </source>
</evidence>
<dbReference type="PROSITE" id="PS01095">
    <property type="entry name" value="GH18_1"/>
    <property type="match status" value="1"/>
</dbReference>
<proteinExistence type="inferred from homology"/>
<evidence type="ECO:0000256" key="9">
    <source>
        <dbReference type="ARBA" id="ARBA00023277"/>
    </source>
</evidence>
<feature type="domain" description="GH18" evidence="14">
    <location>
        <begin position="22"/>
        <end position="395"/>
    </location>
</feature>
<accession>A0AAD7ZPV6</accession>
<reference evidence="15" key="2">
    <citation type="submission" date="2023-05" db="EMBL/GenBank/DDBJ databases">
        <authorList>
            <person name="Fouks B."/>
        </authorList>
    </citation>
    <scope>NUCLEOTIDE SEQUENCE</scope>
    <source>
        <strain evidence="15">Stay&amp;Tobe</strain>
        <tissue evidence="15">Testes</tissue>
    </source>
</reference>
<keyword evidence="8" id="KW-1015">Disulfide bond</keyword>
<reference evidence="15" key="1">
    <citation type="journal article" date="2023" name="IScience">
        <title>Live-bearing cockroach genome reveals convergent evolutionary mechanisms linked to viviparity in insects and beyond.</title>
        <authorList>
            <person name="Fouks B."/>
            <person name="Harrison M.C."/>
            <person name="Mikhailova A.A."/>
            <person name="Marchal E."/>
            <person name="English S."/>
            <person name="Carruthers M."/>
            <person name="Jennings E.C."/>
            <person name="Chiamaka E.L."/>
            <person name="Frigard R.A."/>
            <person name="Pippel M."/>
            <person name="Attardo G.M."/>
            <person name="Benoit J.B."/>
            <person name="Bornberg-Bauer E."/>
            <person name="Tobe S.S."/>
        </authorList>
    </citation>
    <scope>NUCLEOTIDE SEQUENCE</scope>
    <source>
        <strain evidence="15">Stay&amp;Tobe</strain>
    </source>
</reference>
<dbReference type="InterPro" id="IPR017853">
    <property type="entry name" value="GH"/>
</dbReference>
<keyword evidence="4" id="KW-0147">Chitin-binding</keyword>